<sequence length="109" mass="12468">MLSSSSSQLPRSFSTAAKVHPSYLPEMHVRYARRRVPSRWFASVAAVMVAGYGIQTWAVRARDRRIAEAQAAESHDAERRRQQEALLEQYGGRDSLEALEKAVQFYERK</sequence>
<accession>A0A086T0F1</accession>
<gene>
    <name evidence="2" type="ORF">ACRE_064280</name>
</gene>
<dbReference type="Proteomes" id="UP000029964">
    <property type="component" value="Unassembled WGS sequence"/>
</dbReference>
<keyword evidence="3" id="KW-1185">Reference proteome</keyword>
<reference evidence="3" key="1">
    <citation type="journal article" date="2014" name="Genome Announc.">
        <title>Genome sequence and annotation of Acremonium chrysogenum, producer of the beta-lactam antibiotic cephalosporin C.</title>
        <authorList>
            <person name="Terfehr D."/>
            <person name="Dahlmann T.A."/>
            <person name="Specht T."/>
            <person name="Zadra I."/>
            <person name="Kuernsteiner H."/>
            <person name="Kueck U."/>
        </authorList>
    </citation>
    <scope>NUCLEOTIDE SEQUENCE [LARGE SCALE GENOMIC DNA]</scope>
    <source>
        <strain evidence="3">ATCC 11550 / CBS 779.69 / DSM 880 / IAM 14645 / JCM 23072 / IMI 49137</strain>
    </source>
</reference>
<organism evidence="2 3">
    <name type="scientific">Hapsidospora chrysogenum (strain ATCC 11550 / CBS 779.69 / DSM 880 / IAM 14645 / JCM 23072 / IMI 49137)</name>
    <name type="common">Acremonium chrysogenum</name>
    <dbReference type="NCBI Taxonomy" id="857340"/>
    <lineage>
        <taxon>Eukaryota</taxon>
        <taxon>Fungi</taxon>
        <taxon>Dikarya</taxon>
        <taxon>Ascomycota</taxon>
        <taxon>Pezizomycotina</taxon>
        <taxon>Sordariomycetes</taxon>
        <taxon>Hypocreomycetidae</taxon>
        <taxon>Hypocreales</taxon>
        <taxon>Bionectriaceae</taxon>
        <taxon>Hapsidospora</taxon>
    </lineage>
</organism>
<dbReference type="STRING" id="857340.A0A086T0F1"/>
<dbReference type="AlphaFoldDB" id="A0A086T0F1"/>
<evidence type="ECO:0008006" key="4">
    <source>
        <dbReference type="Google" id="ProtNLM"/>
    </source>
</evidence>
<evidence type="ECO:0000313" key="2">
    <source>
        <dbReference type="EMBL" id="KFH42833.1"/>
    </source>
</evidence>
<proteinExistence type="predicted"/>
<dbReference type="EMBL" id="JPKY01000084">
    <property type="protein sequence ID" value="KFH42833.1"/>
    <property type="molecule type" value="Genomic_DNA"/>
</dbReference>
<comment type="caution">
    <text evidence="2">The sequence shown here is derived from an EMBL/GenBank/DDBJ whole genome shotgun (WGS) entry which is preliminary data.</text>
</comment>
<evidence type="ECO:0000313" key="3">
    <source>
        <dbReference type="Proteomes" id="UP000029964"/>
    </source>
</evidence>
<keyword evidence="1" id="KW-0472">Membrane</keyword>
<evidence type="ECO:0000256" key="1">
    <source>
        <dbReference type="SAM" id="Phobius"/>
    </source>
</evidence>
<dbReference type="OrthoDB" id="4338954at2759"/>
<feature type="transmembrane region" description="Helical" evidence="1">
    <location>
        <begin position="40"/>
        <end position="59"/>
    </location>
</feature>
<name>A0A086T0F1_HAPC1</name>
<keyword evidence="1" id="KW-1133">Transmembrane helix</keyword>
<keyword evidence="1" id="KW-0812">Transmembrane</keyword>
<dbReference type="HOGENOM" id="CLU_158824_0_0_1"/>
<protein>
    <recommendedName>
        <fullName evidence="4">Transmembrane protein</fullName>
    </recommendedName>
</protein>